<evidence type="ECO:0000256" key="4">
    <source>
        <dbReference type="ARBA" id="ARBA00022832"/>
    </source>
</evidence>
<proteinExistence type="inferred from homology"/>
<dbReference type="OrthoDB" id="4138997at2759"/>
<dbReference type="GO" id="GO:0004300">
    <property type="term" value="F:enoyl-CoA hydratase activity"/>
    <property type="evidence" value="ECO:0007669"/>
    <property type="project" value="UniProtKB-ARBA"/>
</dbReference>
<dbReference type="InterPro" id="IPR020904">
    <property type="entry name" value="Sc_DH/Rdtase_CS"/>
</dbReference>
<evidence type="ECO:0000256" key="1">
    <source>
        <dbReference type="ARBA" id="ARBA00004275"/>
    </source>
</evidence>
<sequence>MASPTYNGKVVIITDATAPFAQDCASLLAARGAKLVLNYPPTSTSTRNGVNNSNSSVHDVFYHLEDAEKIVAEAIEKYSTVHALVNNASARSPGLSYDLQTSRAWESMRTFVIDGAFKCAKAVWPHFRKNSYGQMLFIDPVSAGSGVAELAGRFALFGFAETLAREGAKHNIRVNVIAPQGALYPSPLYITGEQSYSNPKLATVTSLAVALGLGSNTDAAGSLYSVGSDHIGRLRWERSKGIFLNPDLNLSAGLLGTRWSEIHDFSEREYPTSPMDFGKLLPKMQQLPANTKQPSPEFTGKVVLVTGGASGLGRVYSNAFAERGASVVVVDRADPQGVVDEIRSNGGKAAPVTASVEQGEHIVQKALNIFGRIDILVNNAGFVRDKSFANMDDSLWRTVMDVHLEGTYRMTKAVWPHFVRQRHGCIINTTSTSGIYGNFGQANYSAAKLGILGISEATARVGEMHNIRVNTIAPVASTGGLAVALSNTNDKNKQPIFRPEYIAPIVLLLTSDTLDGRPNYTTGGLFEVGCGWHASTRLRSASRFEIPSATEAALPEALSAPWPETTNELTAPSTAAPIKRNQDVLDTIAGLKRVNVQHIEYTYTDKDVILYNLSIGSKRSELPFIWEECPSFTAIPTFGVIPFFSMDTIYHHAQILPGFQATQSLLGELYLELLQDTIPVRGHLSTTRRLIEVLDKGAAAVAITGYTTVDATTRAPLFYNELSFFVRGAGGFGGPRDRPFQTVSSRTYAMPARRPDAVDDFRTSEEQAAWYRLTGDRMAMHVDPDFSRHAGFPIPILHGMCSMGIAGKQLFQRYGMYRSIKVKFVGTVMLGQTLRTESWSLAPSGDGSARDQNLVVFQTRVLETGKLCIAGGGIELREPLRRGHGHGRGDPSVSTFKL</sequence>
<keyword evidence="5" id="KW-0521">NADP</keyword>
<dbReference type="InterPro" id="IPR051687">
    <property type="entry name" value="Peroxisomal_Beta-Oxidation"/>
</dbReference>
<dbReference type="GO" id="GO:0005777">
    <property type="term" value="C:peroxisome"/>
    <property type="evidence" value="ECO:0007669"/>
    <property type="project" value="UniProtKB-SubCell"/>
</dbReference>
<keyword evidence="6" id="KW-0560">Oxidoreductase</keyword>
<dbReference type="PROSITE" id="PS00061">
    <property type="entry name" value="ADH_SHORT"/>
    <property type="match status" value="1"/>
</dbReference>
<comment type="similarity">
    <text evidence="3">Belongs to the short-chain dehydrogenases/reductases (SDR) family.</text>
</comment>
<evidence type="ECO:0000256" key="2">
    <source>
        <dbReference type="ARBA" id="ARBA00005005"/>
    </source>
</evidence>
<dbReference type="GO" id="GO:0006635">
    <property type="term" value="P:fatty acid beta-oxidation"/>
    <property type="evidence" value="ECO:0007669"/>
    <property type="project" value="UniProtKB-UniPathway"/>
</dbReference>
<dbReference type="EMBL" id="KN846953">
    <property type="protein sequence ID" value="KIV80863.1"/>
    <property type="molecule type" value="Genomic_DNA"/>
</dbReference>
<dbReference type="InterPro" id="IPR054357">
    <property type="entry name" value="MFE-2_N"/>
</dbReference>
<dbReference type="Pfam" id="PF01575">
    <property type="entry name" value="MaoC_dehydratas"/>
    <property type="match status" value="1"/>
</dbReference>
<evidence type="ECO:0000256" key="8">
    <source>
        <dbReference type="ARBA" id="ARBA00023140"/>
    </source>
</evidence>
<dbReference type="Proteomes" id="UP000053599">
    <property type="component" value="Unassembled WGS sequence"/>
</dbReference>
<reference evidence="11 12" key="1">
    <citation type="submission" date="2015-01" db="EMBL/GenBank/DDBJ databases">
        <title>The Genome Sequence of Exophiala sideris CBS121828.</title>
        <authorList>
            <consortium name="The Broad Institute Genomics Platform"/>
            <person name="Cuomo C."/>
            <person name="de Hoog S."/>
            <person name="Gorbushina A."/>
            <person name="Stielow B."/>
            <person name="Teixiera M."/>
            <person name="Abouelleil A."/>
            <person name="Chapman S.B."/>
            <person name="Priest M."/>
            <person name="Young S.K."/>
            <person name="Wortman J."/>
            <person name="Nusbaum C."/>
            <person name="Birren B."/>
        </authorList>
    </citation>
    <scope>NUCLEOTIDE SEQUENCE [LARGE SCALE GENOMIC DNA]</scope>
    <source>
        <strain evidence="11 12">CBS 121828</strain>
    </source>
</reference>
<name>A0A0D1Z1W0_9EURO</name>
<dbReference type="Pfam" id="PF00106">
    <property type="entry name" value="adh_short"/>
    <property type="match status" value="2"/>
</dbReference>
<dbReference type="FunFam" id="3.40.50.720:FF:000084">
    <property type="entry name" value="Short-chain dehydrogenase reductase"/>
    <property type="match status" value="1"/>
</dbReference>
<dbReference type="SUPFAM" id="SSF54637">
    <property type="entry name" value="Thioesterase/thiol ester dehydrase-isomerase"/>
    <property type="match status" value="2"/>
</dbReference>
<dbReference type="AlphaFoldDB" id="A0A0D1Z1W0"/>
<dbReference type="Gene3D" id="3.40.50.720">
    <property type="entry name" value="NAD(P)-binding Rossmann-like Domain"/>
    <property type="match status" value="2"/>
</dbReference>
<dbReference type="InterPro" id="IPR002539">
    <property type="entry name" value="MaoC-like_dom"/>
</dbReference>
<dbReference type="UniPathway" id="UPA00659"/>
<comment type="subcellular location">
    <subcellularLocation>
        <location evidence="1">Peroxisome</location>
    </subcellularLocation>
</comment>
<keyword evidence="9" id="KW-0456">Lyase</keyword>
<evidence type="ECO:0000256" key="6">
    <source>
        <dbReference type="ARBA" id="ARBA00023002"/>
    </source>
</evidence>
<evidence type="ECO:0000256" key="3">
    <source>
        <dbReference type="ARBA" id="ARBA00006484"/>
    </source>
</evidence>
<dbReference type="PANTHER" id="PTHR45024:SF2">
    <property type="entry name" value="SCP2 DOMAIN-CONTAINING PROTEIN"/>
    <property type="match status" value="1"/>
</dbReference>
<evidence type="ECO:0000256" key="9">
    <source>
        <dbReference type="ARBA" id="ARBA00023239"/>
    </source>
</evidence>
<dbReference type="Pfam" id="PF22622">
    <property type="entry name" value="MFE-2_hydrat-2_N"/>
    <property type="match status" value="1"/>
</dbReference>
<dbReference type="PANTHER" id="PTHR45024">
    <property type="entry name" value="DEHYDROGENASES, SHORT CHAIN"/>
    <property type="match status" value="1"/>
</dbReference>
<evidence type="ECO:0000313" key="12">
    <source>
        <dbReference type="Proteomes" id="UP000053599"/>
    </source>
</evidence>
<comment type="pathway">
    <text evidence="2">Lipid metabolism; fatty acid beta-oxidation.</text>
</comment>
<dbReference type="SMART" id="SM00822">
    <property type="entry name" value="PKS_KR"/>
    <property type="match status" value="1"/>
</dbReference>
<dbReference type="InterPro" id="IPR036291">
    <property type="entry name" value="NAD(P)-bd_dom_sf"/>
</dbReference>
<evidence type="ECO:0000256" key="5">
    <source>
        <dbReference type="ARBA" id="ARBA00022857"/>
    </source>
</evidence>
<dbReference type="InterPro" id="IPR057326">
    <property type="entry name" value="KR_dom"/>
</dbReference>
<dbReference type="STRING" id="1016849.A0A0D1Z1W0"/>
<dbReference type="InterPro" id="IPR029069">
    <property type="entry name" value="HotDog_dom_sf"/>
</dbReference>
<dbReference type="GO" id="GO:0016491">
    <property type="term" value="F:oxidoreductase activity"/>
    <property type="evidence" value="ECO:0007669"/>
    <property type="project" value="UniProtKB-KW"/>
</dbReference>
<dbReference type="PRINTS" id="PR00081">
    <property type="entry name" value="GDHRDH"/>
</dbReference>
<protein>
    <recommendedName>
        <fullName evidence="10">Ketoreductase domain-containing protein</fullName>
    </recommendedName>
</protein>
<accession>A0A0D1Z1W0</accession>
<gene>
    <name evidence="11" type="ORF">PV11_08338</name>
</gene>
<keyword evidence="4" id="KW-0276">Fatty acid metabolism</keyword>
<dbReference type="Gene3D" id="3.10.129.10">
    <property type="entry name" value="Hotdog Thioesterase"/>
    <property type="match status" value="2"/>
</dbReference>
<dbReference type="HOGENOM" id="CLU_010194_18_1_1"/>
<evidence type="ECO:0000256" key="7">
    <source>
        <dbReference type="ARBA" id="ARBA00023098"/>
    </source>
</evidence>
<organism evidence="11 12">
    <name type="scientific">Exophiala sideris</name>
    <dbReference type="NCBI Taxonomy" id="1016849"/>
    <lineage>
        <taxon>Eukaryota</taxon>
        <taxon>Fungi</taxon>
        <taxon>Dikarya</taxon>
        <taxon>Ascomycota</taxon>
        <taxon>Pezizomycotina</taxon>
        <taxon>Eurotiomycetes</taxon>
        <taxon>Chaetothyriomycetidae</taxon>
        <taxon>Chaetothyriales</taxon>
        <taxon>Herpotrichiellaceae</taxon>
        <taxon>Exophiala</taxon>
    </lineage>
</organism>
<evidence type="ECO:0000313" key="11">
    <source>
        <dbReference type="EMBL" id="KIV80863.1"/>
    </source>
</evidence>
<feature type="domain" description="Ketoreductase" evidence="10">
    <location>
        <begin position="301"/>
        <end position="464"/>
    </location>
</feature>
<dbReference type="SUPFAM" id="SSF51735">
    <property type="entry name" value="NAD(P)-binding Rossmann-fold domains"/>
    <property type="match status" value="2"/>
</dbReference>
<keyword evidence="7" id="KW-0443">Lipid metabolism</keyword>
<evidence type="ECO:0000259" key="10">
    <source>
        <dbReference type="SMART" id="SM00822"/>
    </source>
</evidence>
<dbReference type="InterPro" id="IPR002347">
    <property type="entry name" value="SDR_fam"/>
</dbReference>
<keyword evidence="8" id="KW-0576">Peroxisome</keyword>
<dbReference type="PRINTS" id="PR00080">
    <property type="entry name" value="SDRFAMILY"/>
</dbReference>